<dbReference type="PANTHER" id="PTHR10000:SF8">
    <property type="entry name" value="HAD SUPERFAMILY HYDROLASE-LIKE, TYPE 3"/>
    <property type="match status" value="1"/>
</dbReference>
<dbReference type="SFLD" id="SFLDG01140">
    <property type="entry name" value="C2.B:_Phosphomannomutase_and_P"/>
    <property type="match status" value="1"/>
</dbReference>
<dbReference type="SFLD" id="SFLDG01144">
    <property type="entry name" value="C2.B.4:_PGP_Like"/>
    <property type="match status" value="1"/>
</dbReference>
<evidence type="ECO:0000313" key="1">
    <source>
        <dbReference type="EMBL" id="MUU79748.1"/>
    </source>
</evidence>
<dbReference type="RefSeq" id="WP_157364807.1">
    <property type="nucleotide sequence ID" value="NZ_WOWS01000008.1"/>
</dbReference>
<keyword evidence="2" id="KW-1185">Reference proteome</keyword>
<dbReference type="SUPFAM" id="SSF56784">
    <property type="entry name" value="HAD-like"/>
    <property type="match status" value="1"/>
</dbReference>
<name>A0A6L6UBY2_9FLAO</name>
<dbReference type="Gene3D" id="3.30.1240.10">
    <property type="match status" value="1"/>
</dbReference>
<dbReference type="NCBIfam" id="TIGR01484">
    <property type="entry name" value="HAD-SF-IIB"/>
    <property type="match status" value="1"/>
</dbReference>
<dbReference type="InterPro" id="IPR006379">
    <property type="entry name" value="HAD-SF_hydro_IIB"/>
</dbReference>
<dbReference type="GO" id="GO:0000287">
    <property type="term" value="F:magnesium ion binding"/>
    <property type="evidence" value="ECO:0007669"/>
    <property type="project" value="TreeGrafter"/>
</dbReference>
<keyword evidence="1" id="KW-0378">Hydrolase</keyword>
<reference evidence="1 2" key="1">
    <citation type="submission" date="2019-12" db="EMBL/GenBank/DDBJ databases">
        <authorList>
            <person name="Li J."/>
        </authorList>
    </citation>
    <scope>NUCLEOTIDE SEQUENCE [LARGE SCALE GENOMIC DNA]</scope>
    <source>
        <strain evidence="1 2">HL2-2</strain>
    </source>
</reference>
<sequence length="267" mass="30610">MKHIKMIVTDMDGTLLNSNHKVSKRFFKIFEHLQQHNILFVAASGRPYYSIVEKLKSIKKDITIVVENGGLIIKDENVILAHTLNFNTLRQLYNLVININDTYPIFCSKDKAFILKTNDRMIETFSEYYSDYTIIDSLDDINKDIIKIALYHSLNSEEHIFPYVSHLSPELSVVVSGNNWVDISEAKTNKGYAITLIQKHYGISPEETMAFGDYNNDLELLKCAKYSYAMANAHSNVKAIANFETLSNDNFGVEMVLEKLISERSYN</sequence>
<dbReference type="Proteomes" id="UP000478208">
    <property type="component" value="Unassembled WGS sequence"/>
</dbReference>
<evidence type="ECO:0000313" key="2">
    <source>
        <dbReference type="Proteomes" id="UP000478208"/>
    </source>
</evidence>
<accession>A0A6L6UBY2</accession>
<dbReference type="InterPro" id="IPR036412">
    <property type="entry name" value="HAD-like_sf"/>
</dbReference>
<dbReference type="NCBIfam" id="TIGR00099">
    <property type="entry name" value="Cof-subfamily"/>
    <property type="match status" value="1"/>
</dbReference>
<dbReference type="Gene3D" id="3.40.50.1000">
    <property type="entry name" value="HAD superfamily/HAD-like"/>
    <property type="match status" value="1"/>
</dbReference>
<dbReference type="InterPro" id="IPR023214">
    <property type="entry name" value="HAD_sf"/>
</dbReference>
<comment type="caution">
    <text evidence="1">The sequence shown here is derived from an EMBL/GenBank/DDBJ whole genome shotgun (WGS) entry which is preliminary data.</text>
</comment>
<dbReference type="InterPro" id="IPR000150">
    <property type="entry name" value="Cof"/>
</dbReference>
<dbReference type="EMBL" id="WOWS01000008">
    <property type="protein sequence ID" value="MUU79748.1"/>
    <property type="molecule type" value="Genomic_DNA"/>
</dbReference>
<dbReference type="PANTHER" id="PTHR10000">
    <property type="entry name" value="PHOSPHOSERINE PHOSPHATASE"/>
    <property type="match status" value="1"/>
</dbReference>
<gene>
    <name evidence="1" type="ORF">GN138_14955</name>
</gene>
<dbReference type="CDD" id="cd07518">
    <property type="entry name" value="HAD_YbiV-Like"/>
    <property type="match status" value="1"/>
</dbReference>
<dbReference type="AlphaFoldDB" id="A0A6L6UBY2"/>
<organism evidence="1 2">
    <name type="scientific">Winogradskyella endarachnes</name>
    <dbReference type="NCBI Taxonomy" id="2681965"/>
    <lineage>
        <taxon>Bacteria</taxon>
        <taxon>Pseudomonadati</taxon>
        <taxon>Bacteroidota</taxon>
        <taxon>Flavobacteriia</taxon>
        <taxon>Flavobacteriales</taxon>
        <taxon>Flavobacteriaceae</taxon>
        <taxon>Winogradskyella</taxon>
    </lineage>
</organism>
<proteinExistence type="predicted"/>
<dbReference type="SFLD" id="SFLDS00003">
    <property type="entry name" value="Haloacid_Dehalogenase"/>
    <property type="match status" value="1"/>
</dbReference>
<dbReference type="Pfam" id="PF08282">
    <property type="entry name" value="Hydrolase_3"/>
    <property type="match status" value="1"/>
</dbReference>
<dbReference type="GO" id="GO:0016791">
    <property type="term" value="F:phosphatase activity"/>
    <property type="evidence" value="ECO:0007669"/>
    <property type="project" value="UniProtKB-ARBA"/>
</dbReference>
<dbReference type="GO" id="GO:0005829">
    <property type="term" value="C:cytosol"/>
    <property type="evidence" value="ECO:0007669"/>
    <property type="project" value="TreeGrafter"/>
</dbReference>
<protein>
    <submittedName>
        <fullName evidence="1">Cof-type HAD-IIB family hydrolase</fullName>
    </submittedName>
</protein>